<keyword evidence="2" id="KW-0808">Transferase</keyword>
<reference evidence="2" key="1">
    <citation type="submission" date="2023-10" db="EMBL/GenBank/DDBJ databases">
        <title>Genome of Potential pathogenic bacteria in Crohn's disease.</title>
        <authorList>
            <person name="Rodriguez-Palacios A."/>
        </authorList>
    </citation>
    <scope>NUCLEOTIDE SEQUENCE</scope>
    <source>
        <strain evidence="2">CavFT-hAR50</strain>
    </source>
</reference>
<evidence type="ECO:0000313" key="2">
    <source>
        <dbReference type="EMBL" id="MDU0245157.1"/>
    </source>
</evidence>
<evidence type="ECO:0000313" key="3">
    <source>
        <dbReference type="Proteomes" id="UP001181247"/>
    </source>
</evidence>
<dbReference type="Proteomes" id="UP001181247">
    <property type="component" value="Unassembled WGS sequence"/>
</dbReference>
<sequence>MTIELLISCMYQNDISIVTEDKLQCDVLVINQCNKDDYSESMVNGYRVRMISTRERGLSVSRNMAINNSQADICLICDDDEVLMPDCAKNILQAFERHPKADIITFALRYGEKKFANIEKEVKYVEAMKTSSLQIAFRRKKIQKHRLSFNIKMGSGTGNGGGEEIKFLFDCLKAGLVIWYVPIIIASIQDGSKSQWFKGFTRQYFFNKGWSNKMILGKFWACIYAAYFTITHYNKYKNDCSFWLSFLYQIKGTFQRK</sequence>
<dbReference type="InterPro" id="IPR029044">
    <property type="entry name" value="Nucleotide-diphossugar_trans"/>
</dbReference>
<dbReference type="AlphaFoldDB" id="A0AAE4IHL4"/>
<dbReference type="GO" id="GO:0016757">
    <property type="term" value="F:glycosyltransferase activity"/>
    <property type="evidence" value="ECO:0007669"/>
    <property type="project" value="UniProtKB-KW"/>
</dbReference>
<dbReference type="EC" id="2.4.-.-" evidence="2"/>
<dbReference type="SUPFAM" id="SSF53448">
    <property type="entry name" value="Nucleotide-diphospho-sugar transferases"/>
    <property type="match status" value="1"/>
</dbReference>
<dbReference type="EMBL" id="JAWDEU010000002">
    <property type="protein sequence ID" value="MDU0245157.1"/>
    <property type="molecule type" value="Genomic_DNA"/>
</dbReference>
<proteinExistence type="predicted"/>
<gene>
    <name evidence="2" type="ORF">RVH16_10595</name>
</gene>
<name>A0AAE4IHL4_BACUN</name>
<comment type="caution">
    <text evidence="2">The sequence shown here is derived from an EMBL/GenBank/DDBJ whole genome shotgun (WGS) entry which is preliminary data.</text>
</comment>
<evidence type="ECO:0000259" key="1">
    <source>
        <dbReference type="Pfam" id="PF00535"/>
    </source>
</evidence>
<feature type="domain" description="Glycosyltransferase 2-like" evidence="1">
    <location>
        <begin position="21"/>
        <end position="156"/>
    </location>
</feature>
<dbReference type="Pfam" id="PF00535">
    <property type="entry name" value="Glycos_transf_2"/>
    <property type="match status" value="1"/>
</dbReference>
<dbReference type="InterPro" id="IPR001173">
    <property type="entry name" value="Glyco_trans_2-like"/>
</dbReference>
<dbReference type="Gene3D" id="3.90.550.10">
    <property type="entry name" value="Spore Coat Polysaccharide Biosynthesis Protein SpsA, Chain A"/>
    <property type="match status" value="1"/>
</dbReference>
<accession>A0AAE4IHL4</accession>
<protein>
    <submittedName>
        <fullName evidence="2">Glycosyltransferase family A protein</fullName>
        <ecNumber evidence="2">2.4.-.-</ecNumber>
    </submittedName>
</protein>
<dbReference type="CDD" id="cd00761">
    <property type="entry name" value="Glyco_tranf_GTA_type"/>
    <property type="match status" value="1"/>
</dbReference>
<dbReference type="RefSeq" id="WP_118264422.1">
    <property type="nucleotide sequence ID" value="NZ_CP072239.1"/>
</dbReference>
<keyword evidence="2" id="KW-0328">Glycosyltransferase</keyword>
<organism evidence="2 3">
    <name type="scientific">Bacteroides uniformis</name>
    <dbReference type="NCBI Taxonomy" id="820"/>
    <lineage>
        <taxon>Bacteria</taxon>
        <taxon>Pseudomonadati</taxon>
        <taxon>Bacteroidota</taxon>
        <taxon>Bacteroidia</taxon>
        <taxon>Bacteroidales</taxon>
        <taxon>Bacteroidaceae</taxon>
        <taxon>Bacteroides</taxon>
    </lineage>
</organism>